<feature type="binding site" evidence="14">
    <location>
        <position position="147"/>
    </location>
    <ligand>
        <name>Zn(2+)</name>
        <dbReference type="ChEBI" id="CHEBI:29105"/>
        <label>2</label>
        <note>catalytic</note>
    </ligand>
</feature>
<dbReference type="PANTHER" id="PTHR10201">
    <property type="entry name" value="MATRIX METALLOPROTEINASE"/>
    <property type="match status" value="1"/>
</dbReference>
<dbReference type="FunFam" id="3.40.390.10:FF:000007">
    <property type="entry name" value="Collagenase 3"/>
    <property type="match status" value="1"/>
</dbReference>
<keyword evidence="11" id="KW-0482">Metalloprotease</keyword>
<protein>
    <recommendedName>
        <fullName evidence="15">Peptidase metallopeptidase domain-containing protein</fullName>
    </recommendedName>
</protein>
<comment type="cofactor">
    <cofactor evidence="14">
        <name>Ca(2+)</name>
        <dbReference type="ChEBI" id="CHEBI:29108"/>
    </cofactor>
    <text evidence="14">Can bind about 5 Ca(2+) ions per subunit.</text>
</comment>
<feature type="binding site" evidence="14">
    <location>
        <position position="151"/>
    </location>
    <ligand>
        <name>Zn(2+)</name>
        <dbReference type="ChEBI" id="CHEBI:29105"/>
        <label>2</label>
        <note>catalytic</note>
    </ligand>
</feature>
<comment type="cofactor">
    <cofactor evidence="14">
        <name>Zn(2+)</name>
        <dbReference type="ChEBI" id="CHEBI:29105"/>
    </cofactor>
    <text evidence="14">Binds 2 Zn(2+) ions per subunit.</text>
</comment>
<evidence type="ECO:0000256" key="5">
    <source>
        <dbReference type="ARBA" id="ARBA00022670"/>
    </source>
</evidence>
<feature type="binding site" evidence="14">
    <location>
        <position position="157"/>
    </location>
    <ligand>
        <name>Zn(2+)</name>
        <dbReference type="ChEBI" id="CHEBI:29105"/>
        <label>2</label>
        <note>catalytic</note>
    </ligand>
</feature>
<feature type="binding site" evidence="14">
    <location>
        <position position="127"/>
    </location>
    <ligand>
        <name>Ca(2+)</name>
        <dbReference type="ChEBI" id="CHEBI:29108"/>
        <label>3</label>
    </ligand>
</feature>
<feature type="binding site" evidence="14">
    <location>
        <position position="99"/>
    </location>
    <ligand>
        <name>Zn(2+)</name>
        <dbReference type="ChEBI" id="CHEBI:29105"/>
        <label>1</label>
    </ligand>
</feature>
<evidence type="ECO:0000256" key="2">
    <source>
        <dbReference type="ARBA" id="ARBA00010370"/>
    </source>
</evidence>
<feature type="domain" description="Peptidase metallopeptidase" evidence="15">
    <location>
        <begin position="34"/>
        <end position="193"/>
    </location>
</feature>
<feature type="binding site" evidence="14">
    <location>
        <position position="130"/>
    </location>
    <ligand>
        <name>Ca(2+)</name>
        <dbReference type="ChEBI" id="CHEBI:29108"/>
        <label>1</label>
    </ligand>
</feature>
<evidence type="ECO:0000256" key="11">
    <source>
        <dbReference type="ARBA" id="ARBA00023049"/>
    </source>
</evidence>
<dbReference type="GO" id="GO:0004222">
    <property type="term" value="F:metalloendopeptidase activity"/>
    <property type="evidence" value="ECO:0007669"/>
    <property type="project" value="InterPro"/>
</dbReference>
<feature type="binding site" description="in inhibited form" evidence="14">
    <location>
        <position position="21"/>
    </location>
    <ligand>
        <name>Zn(2+)</name>
        <dbReference type="ChEBI" id="CHEBI:29105"/>
        <label>2</label>
        <note>catalytic</note>
    </ligand>
</feature>
<evidence type="ECO:0000256" key="10">
    <source>
        <dbReference type="ARBA" id="ARBA00022837"/>
    </source>
</evidence>
<keyword evidence="8" id="KW-0378">Hydrolase</keyword>
<keyword evidence="7" id="KW-0732">Signal</keyword>
<keyword evidence="9 14" id="KW-0862">Zinc</keyword>
<dbReference type="Proteomes" id="UP000694389">
    <property type="component" value="Unassembled WGS sequence"/>
</dbReference>
<feature type="binding site" evidence="14">
    <location>
        <position position="165"/>
    </location>
    <ligand>
        <name>Zn(2+)</name>
        <dbReference type="ChEBI" id="CHEBI:29105"/>
        <label>2</label>
        <note>catalytic</note>
    </ligand>
</feature>
<keyword evidence="10 14" id="KW-0106">Calcium</keyword>
<evidence type="ECO:0000256" key="1">
    <source>
        <dbReference type="ARBA" id="ARBA00004498"/>
    </source>
</evidence>
<evidence type="ECO:0000256" key="8">
    <source>
        <dbReference type="ARBA" id="ARBA00022801"/>
    </source>
</evidence>
<evidence type="ECO:0000256" key="13">
    <source>
        <dbReference type="PIRSR" id="PIRSR621190-1"/>
    </source>
</evidence>
<dbReference type="PANTHER" id="PTHR10201:SF316">
    <property type="entry name" value="STROMELYSIN-2 PRECURSOR"/>
    <property type="match status" value="1"/>
</dbReference>
<feature type="binding site" evidence="14">
    <location>
        <position position="53"/>
    </location>
    <ligand>
        <name>Ca(2+)</name>
        <dbReference type="ChEBI" id="CHEBI:29108"/>
        <label>1</label>
    </ligand>
</feature>
<dbReference type="SUPFAM" id="SSF55486">
    <property type="entry name" value="Metalloproteases ('zincins'), catalytic domain"/>
    <property type="match status" value="1"/>
</dbReference>
<keyword evidence="6 14" id="KW-0479">Metal-binding</keyword>
<dbReference type="InterPro" id="IPR033739">
    <property type="entry name" value="M10A_MMP"/>
</dbReference>
<feature type="binding site" evidence="14">
    <location>
        <position position="123"/>
    </location>
    <ligand>
        <name>Ca(2+)</name>
        <dbReference type="ChEBI" id="CHEBI:29108"/>
        <label>2</label>
    </ligand>
</feature>
<evidence type="ECO:0000313" key="17">
    <source>
        <dbReference type="Proteomes" id="UP000694389"/>
    </source>
</evidence>
<dbReference type="Ensembl" id="ENSDLAT00005079729.1">
    <property type="protein sequence ID" value="ENSDLAP00005070721.1"/>
    <property type="gene ID" value="ENSDLAG00005032860.1"/>
</dbReference>
<evidence type="ECO:0000256" key="6">
    <source>
        <dbReference type="ARBA" id="ARBA00022723"/>
    </source>
</evidence>
<evidence type="ECO:0000256" key="9">
    <source>
        <dbReference type="ARBA" id="ARBA00022833"/>
    </source>
</evidence>
<dbReference type="InterPro" id="IPR024079">
    <property type="entry name" value="MetalloPept_cat_dom_sf"/>
</dbReference>
<keyword evidence="17" id="KW-1185">Reference proteome</keyword>
<feature type="active site" evidence="13">
    <location>
        <position position="148"/>
    </location>
</feature>
<feature type="binding site" evidence="14">
    <location>
        <position position="87"/>
    </location>
    <ligand>
        <name>Ca(2+)</name>
        <dbReference type="ChEBI" id="CHEBI:29108"/>
        <label>2</label>
    </ligand>
</feature>
<dbReference type="GeneTree" id="ENSGT00940000167100"/>
<feature type="binding site" evidence="14">
    <location>
        <position position="121"/>
    </location>
    <ligand>
        <name>Ca(2+)</name>
        <dbReference type="ChEBI" id="CHEBI:29108"/>
        <label>2</label>
    </ligand>
</feature>
<feature type="binding site" evidence="14">
    <location>
        <position position="130"/>
    </location>
    <ligand>
        <name>Ca(2+)</name>
        <dbReference type="ChEBI" id="CHEBI:29108"/>
        <label>3</label>
    </ligand>
</feature>
<accession>A0A8P4G575</accession>
<dbReference type="InterPro" id="IPR001818">
    <property type="entry name" value="Pept_M10_metallopeptidase"/>
</dbReference>
<comment type="similarity">
    <text evidence="2">Belongs to the peptidase M10A family.</text>
</comment>
<dbReference type="GO" id="GO:0008270">
    <property type="term" value="F:zinc ion binding"/>
    <property type="evidence" value="ECO:0007669"/>
    <property type="project" value="InterPro"/>
</dbReference>
<comment type="subcellular location">
    <subcellularLocation>
        <location evidence="1">Secreted</location>
        <location evidence="1">Extracellular space</location>
        <location evidence="1">Extracellular matrix</location>
    </subcellularLocation>
</comment>
<keyword evidence="3" id="KW-0964">Secreted</keyword>
<feature type="binding site" evidence="14">
    <location>
        <position position="112"/>
    </location>
    <ligand>
        <name>Zn(2+)</name>
        <dbReference type="ChEBI" id="CHEBI:29105"/>
        <label>1</label>
    </ligand>
</feature>
<dbReference type="GO" id="GO:0030574">
    <property type="term" value="P:collagen catabolic process"/>
    <property type="evidence" value="ECO:0007669"/>
    <property type="project" value="TreeGrafter"/>
</dbReference>
<dbReference type="PRINTS" id="PR00138">
    <property type="entry name" value="MATRIXIN"/>
</dbReference>
<evidence type="ECO:0000256" key="14">
    <source>
        <dbReference type="PIRSR" id="PIRSR621190-2"/>
    </source>
</evidence>
<dbReference type="GO" id="GO:0031012">
    <property type="term" value="C:extracellular matrix"/>
    <property type="evidence" value="ECO:0007669"/>
    <property type="project" value="InterPro"/>
</dbReference>
<name>A0A8P4G575_DICLA</name>
<dbReference type="SMART" id="SM00235">
    <property type="entry name" value="ZnMc"/>
    <property type="match status" value="1"/>
</dbReference>
<feature type="binding site" evidence="14">
    <location>
        <position position="97"/>
    </location>
    <ligand>
        <name>Zn(2+)</name>
        <dbReference type="ChEBI" id="CHEBI:29105"/>
        <label>1</label>
    </ligand>
</feature>
<evidence type="ECO:0000256" key="4">
    <source>
        <dbReference type="ARBA" id="ARBA00022530"/>
    </source>
</evidence>
<evidence type="ECO:0000256" key="12">
    <source>
        <dbReference type="ARBA" id="ARBA00023145"/>
    </source>
</evidence>
<evidence type="ECO:0000256" key="7">
    <source>
        <dbReference type="ARBA" id="ARBA00022729"/>
    </source>
</evidence>
<dbReference type="GO" id="GO:0030198">
    <property type="term" value="P:extracellular matrix organization"/>
    <property type="evidence" value="ECO:0007669"/>
    <property type="project" value="TreeGrafter"/>
</dbReference>
<sequence length="209" mass="23623">PLPYGTDNVNVTSVEVKTLRCGVPDVSNYEHFSGTRKWEKNLITYRITRYTSDLTQSQVDTTIAQAFQLYSDVTPLDFRQVHDDTADIIILFQARFHGDFYPFDGPDGVLAHAYKPGPSDGGDAHFDDDETWSLTETGVNLLLVAAHEIGHSLGLDHSDDSQALMFGHYNYVNTIGYRLPDQDRRRIQALYGKQHIPYTLHLCQDNLST</sequence>
<feature type="binding site" evidence="14">
    <location>
        <position position="104"/>
    </location>
    <ligand>
        <name>Ca(2+)</name>
        <dbReference type="ChEBI" id="CHEBI:29108"/>
        <label>3</label>
    </ligand>
</feature>
<dbReference type="Pfam" id="PF00413">
    <property type="entry name" value="Peptidase_M10"/>
    <property type="match status" value="1"/>
</dbReference>
<dbReference type="GO" id="GO:0006508">
    <property type="term" value="P:proteolysis"/>
    <property type="evidence" value="ECO:0007669"/>
    <property type="project" value="UniProtKB-KW"/>
</dbReference>
<keyword evidence="4" id="KW-0272">Extracellular matrix</keyword>
<keyword evidence="12" id="KW-0865">Zymogen</keyword>
<dbReference type="Gene3D" id="3.40.390.10">
    <property type="entry name" value="Collagenase (Catalytic Domain)"/>
    <property type="match status" value="1"/>
</dbReference>
<reference evidence="16" key="2">
    <citation type="submission" date="2025-09" db="UniProtKB">
        <authorList>
            <consortium name="Ensembl"/>
        </authorList>
    </citation>
    <scope>IDENTIFICATION</scope>
</reference>
<keyword evidence="5" id="KW-0645">Protease</keyword>
<feature type="binding site" evidence="14">
    <location>
        <position position="125"/>
    </location>
    <ligand>
        <name>Zn(2+)</name>
        <dbReference type="ChEBI" id="CHEBI:29105"/>
        <label>1</label>
    </ligand>
</feature>
<proteinExistence type="inferred from homology"/>
<evidence type="ECO:0000259" key="15">
    <source>
        <dbReference type="SMART" id="SM00235"/>
    </source>
</evidence>
<evidence type="ECO:0000256" key="3">
    <source>
        <dbReference type="ARBA" id="ARBA00022525"/>
    </source>
</evidence>
<dbReference type="CDD" id="cd04278">
    <property type="entry name" value="ZnMc_MMP"/>
    <property type="match status" value="1"/>
</dbReference>
<feature type="binding site" evidence="14">
    <location>
        <position position="128"/>
    </location>
    <ligand>
        <name>Ca(2+)</name>
        <dbReference type="ChEBI" id="CHEBI:29108"/>
        <label>1</label>
    </ligand>
</feature>
<dbReference type="InterPro" id="IPR006026">
    <property type="entry name" value="Peptidase_Metallo"/>
</dbReference>
<dbReference type="AlphaFoldDB" id="A0A8P4G575"/>
<feature type="binding site" evidence="14">
    <location>
        <position position="105"/>
    </location>
    <ligand>
        <name>Ca(2+)</name>
        <dbReference type="ChEBI" id="CHEBI:29108"/>
        <label>3</label>
    </ligand>
</feature>
<evidence type="ECO:0000313" key="16">
    <source>
        <dbReference type="Ensembl" id="ENSDLAP00005070721.1"/>
    </source>
</evidence>
<dbReference type="InterPro" id="IPR021190">
    <property type="entry name" value="Pept_M10A"/>
</dbReference>
<reference evidence="16" key="1">
    <citation type="submission" date="2025-08" db="UniProtKB">
        <authorList>
            <consortium name="Ensembl"/>
        </authorList>
    </citation>
    <scope>IDENTIFICATION</scope>
</reference>
<organism evidence="16 17">
    <name type="scientific">Dicentrarchus labrax</name>
    <name type="common">European seabass</name>
    <name type="synonym">Morone labrax</name>
    <dbReference type="NCBI Taxonomy" id="13489"/>
    <lineage>
        <taxon>Eukaryota</taxon>
        <taxon>Metazoa</taxon>
        <taxon>Chordata</taxon>
        <taxon>Craniata</taxon>
        <taxon>Vertebrata</taxon>
        <taxon>Euteleostomi</taxon>
        <taxon>Actinopterygii</taxon>
        <taxon>Neopterygii</taxon>
        <taxon>Teleostei</taxon>
        <taxon>Neoteleostei</taxon>
        <taxon>Acanthomorphata</taxon>
        <taxon>Eupercaria</taxon>
        <taxon>Moronidae</taxon>
        <taxon>Dicentrarchus</taxon>
    </lineage>
</organism>